<dbReference type="NCBIfam" id="TIGR00045">
    <property type="entry name" value="glycerate kinase"/>
    <property type="match status" value="1"/>
</dbReference>
<dbReference type="PANTHER" id="PTHR21599">
    <property type="entry name" value="GLYCERATE KINASE"/>
    <property type="match status" value="1"/>
</dbReference>
<dbReference type="PANTHER" id="PTHR21599:SF0">
    <property type="entry name" value="GLYCERATE KINASE"/>
    <property type="match status" value="1"/>
</dbReference>
<reference evidence="5 6" key="1">
    <citation type="submission" date="2018-10" db="EMBL/GenBank/DDBJ databases">
        <authorList>
            <person name="Zhang X."/>
        </authorList>
    </citation>
    <scope>NUCLEOTIDE SEQUENCE [LARGE SCALE GENOMIC DNA]</scope>
    <source>
        <strain evidence="5 6">SK-G1</strain>
    </source>
</reference>
<comment type="similarity">
    <text evidence="1 4">Belongs to the glycerate kinase type-1 family.</text>
</comment>
<keyword evidence="3 4" id="KW-0418">Kinase</keyword>
<dbReference type="PIRSF" id="PIRSF006078">
    <property type="entry name" value="GlxK"/>
    <property type="match status" value="1"/>
</dbReference>
<dbReference type="Pfam" id="PF02595">
    <property type="entry name" value="Gly_kinase"/>
    <property type="match status" value="1"/>
</dbReference>
<dbReference type="Gene3D" id="3.90.1510.10">
    <property type="entry name" value="Glycerate kinase, domain 2"/>
    <property type="match status" value="1"/>
</dbReference>
<evidence type="ECO:0000256" key="1">
    <source>
        <dbReference type="ARBA" id="ARBA00006284"/>
    </source>
</evidence>
<dbReference type="GO" id="GO:0031388">
    <property type="term" value="P:organic acid phosphorylation"/>
    <property type="evidence" value="ECO:0007669"/>
    <property type="project" value="UniProtKB-UniRule"/>
</dbReference>
<dbReference type="EMBL" id="CP033169">
    <property type="protein sequence ID" value="AYO31089.1"/>
    <property type="molecule type" value="Genomic_DNA"/>
</dbReference>
<dbReference type="Gene3D" id="3.40.50.10350">
    <property type="entry name" value="Glycerate kinase, domain 1"/>
    <property type="match status" value="1"/>
</dbReference>
<name>A0A3G2R6Q4_9FIRM</name>
<proteinExistence type="inferred from homology"/>
<dbReference type="InterPro" id="IPR036129">
    <property type="entry name" value="Glycerate_kinase_sf"/>
</dbReference>
<dbReference type="KEGG" id="bacg:D2962_11200"/>
<organism evidence="5 6">
    <name type="scientific">Biomaibacter acetigenes</name>
    <dbReference type="NCBI Taxonomy" id="2316383"/>
    <lineage>
        <taxon>Bacteria</taxon>
        <taxon>Bacillati</taxon>
        <taxon>Bacillota</taxon>
        <taxon>Clostridia</taxon>
        <taxon>Thermosediminibacterales</taxon>
        <taxon>Tepidanaerobacteraceae</taxon>
        <taxon>Biomaibacter</taxon>
    </lineage>
</organism>
<dbReference type="RefSeq" id="WP_122015014.1">
    <property type="nucleotide sequence ID" value="NZ_CP033169.1"/>
</dbReference>
<evidence type="ECO:0000256" key="3">
    <source>
        <dbReference type="ARBA" id="ARBA00022777"/>
    </source>
</evidence>
<dbReference type="InterPro" id="IPR004381">
    <property type="entry name" value="Glycerate_kinase"/>
</dbReference>
<keyword evidence="2 4" id="KW-0808">Transferase</keyword>
<evidence type="ECO:0000313" key="6">
    <source>
        <dbReference type="Proteomes" id="UP000280960"/>
    </source>
</evidence>
<dbReference type="InterPro" id="IPR018197">
    <property type="entry name" value="Glycerate_kinase_RE-like"/>
</dbReference>
<evidence type="ECO:0000256" key="2">
    <source>
        <dbReference type="ARBA" id="ARBA00022679"/>
    </source>
</evidence>
<dbReference type="SUPFAM" id="SSF110738">
    <property type="entry name" value="Glycerate kinase I"/>
    <property type="match status" value="1"/>
</dbReference>
<accession>A0A3G2R6Q4</accession>
<dbReference type="InterPro" id="IPR018193">
    <property type="entry name" value="Glyc_kinase_flavodox-like_fold"/>
</dbReference>
<dbReference type="Proteomes" id="UP000280960">
    <property type="component" value="Chromosome"/>
</dbReference>
<keyword evidence="6" id="KW-1185">Reference proteome</keyword>
<evidence type="ECO:0000256" key="4">
    <source>
        <dbReference type="PIRNR" id="PIRNR006078"/>
    </source>
</evidence>
<gene>
    <name evidence="5" type="ORF">D2962_11200</name>
</gene>
<sequence>MNIVIAPDSFKGSLTALQAAEAIERGVKRALKDKKEKTQNFAENMIYNGGLPDSDFKYDVEIIKIPMADGGEGTVEALITALGGKTIATRALDPLGREIDSFFGILPDGTAIIEMAAASGLNLIKSEERNPLKTTTYGTGQLIKAALDKGCRKIIIGIGGSATNDGGVGMAQALGTKFLDKQGKEIGFGGAELSKIENIAISGLDSRVHDTKFIIASDVKNVLCGPQGASAVYGPQKGATPEMVELLDRNLEHLSNIIKRDLGEDVSQIPGSGAAGGLGAALIAFLGADMKPGIDIIMDLADFSQKVKDADLVITGEGSTDFQTIFGKVPFGVAQVAKKYGKPVICISGSLGKGYEKLFDAGITALFSIVNKPMTLEEAMERGGELLEKVTENIFRIYFRR</sequence>
<dbReference type="GO" id="GO:0008887">
    <property type="term" value="F:glycerate kinase activity"/>
    <property type="evidence" value="ECO:0007669"/>
    <property type="project" value="UniProtKB-UniRule"/>
</dbReference>
<dbReference type="AlphaFoldDB" id="A0A3G2R6Q4"/>
<protein>
    <submittedName>
        <fullName evidence="5">Glycerate kinase</fullName>
    </submittedName>
</protein>
<evidence type="ECO:0000313" key="5">
    <source>
        <dbReference type="EMBL" id="AYO31089.1"/>
    </source>
</evidence>